<dbReference type="GO" id="GO:0022857">
    <property type="term" value="F:transmembrane transporter activity"/>
    <property type="evidence" value="ECO:0007669"/>
    <property type="project" value="InterPro"/>
</dbReference>
<evidence type="ECO:0000256" key="1">
    <source>
        <dbReference type="ARBA" id="ARBA00004141"/>
    </source>
</evidence>
<evidence type="ECO:0000313" key="7">
    <source>
        <dbReference type="EMBL" id="CZT49059.1"/>
    </source>
</evidence>
<dbReference type="PANTHER" id="PTHR23502:SF33">
    <property type="entry name" value="MAJOR FACILITATOR SUPERFAMILY (MFS) PROFILE DOMAIN-CONTAINING PROTEIN-RELATED"/>
    <property type="match status" value="1"/>
</dbReference>
<feature type="transmembrane region" description="Helical" evidence="5">
    <location>
        <begin position="281"/>
        <end position="301"/>
    </location>
</feature>
<dbReference type="GO" id="GO:0016020">
    <property type="term" value="C:membrane"/>
    <property type="evidence" value="ECO:0007669"/>
    <property type="project" value="UniProtKB-SubCell"/>
</dbReference>
<feature type="domain" description="Major facilitator superfamily (MFS) profile" evidence="6">
    <location>
        <begin position="1"/>
        <end position="382"/>
    </location>
</feature>
<accession>A0A1E1MIY9</accession>
<evidence type="ECO:0000313" key="8">
    <source>
        <dbReference type="Proteomes" id="UP000177625"/>
    </source>
</evidence>
<feature type="transmembrane region" description="Helical" evidence="5">
    <location>
        <begin position="348"/>
        <end position="368"/>
    </location>
</feature>
<dbReference type="Pfam" id="PF07690">
    <property type="entry name" value="MFS_1"/>
    <property type="match status" value="1"/>
</dbReference>
<dbReference type="PANTHER" id="PTHR23502">
    <property type="entry name" value="MAJOR FACILITATOR SUPERFAMILY"/>
    <property type="match status" value="1"/>
</dbReference>
<evidence type="ECO:0000256" key="5">
    <source>
        <dbReference type="SAM" id="Phobius"/>
    </source>
</evidence>
<name>A0A1E1MIY9_RHYSE</name>
<dbReference type="InterPro" id="IPR020846">
    <property type="entry name" value="MFS_dom"/>
</dbReference>
<dbReference type="InterPro" id="IPR036259">
    <property type="entry name" value="MFS_trans_sf"/>
</dbReference>
<evidence type="ECO:0000259" key="6">
    <source>
        <dbReference type="PROSITE" id="PS50850"/>
    </source>
</evidence>
<dbReference type="PROSITE" id="PS50850">
    <property type="entry name" value="MFS"/>
    <property type="match status" value="1"/>
</dbReference>
<protein>
    <submittedName>
        <fullName evidence="7">Related to synaptic vesicle transporter SVOP and related transporters (Major facilitator superfamily)</fullName>
    </submittedName>
</protein>
<feature type="transmembrane region" description="Helical" evidence="5">
    <location>
        <begin position="170"/>
        <end position="193"/>
    </location>
</feature>
<dbReference type="SUPFAM" id="SSF103473">
    <property type="entry name" value="MFS general substrate transporter"/>
    <property type="match status" value="1"/>
</dbReference>
<evidence type="ECO:0000256" key="2">
    <source>
        <dbReference type="ARBA" id="ARBA00022692"/>
    </source>
</evidence>
<keyword evidence="4 5" id="KW-0472">Membrane</keyword>
<keyword evidence="8" id="KW-1185">Reference proteome</keyword>
<dbReference type="AlphaFoldDB" id="A0A1E1MIY9"/>
<evidence type="ECO:0000256" key="3">
    <source>
        <dbReference type="ARBA" id="ARBA00022989"/>
    </source>
</evidence>
<dbReference type="EMBL" id="FJVC01000366">
    <property type="protein sequence ID" value="CZT49059.1"/>
    <property type="molecule type" value="Genomic_DNA"/>
</dbReference>
<proteinExistence type="predicted"/>
<keyword evidence="3 5" id="KW-1133">Transmembrane helix</keyword>
<organism evidence="7 8">
    <name type="scientific">Rhynchosporium secalis</name>
    <name type="common">Barley scald fungus</name>
    <dbReference type="NCBI Taxonomy" id="38038"/>
    <lineage>
        <taxon>Eukaryota</taxon>
        <taxon>Fungi</taxon>
        <taxon>Dikarya</taxon>
        <taxon>Ascomycota</taxon>
        <taxon>Pezizomycotina</taxon>
        <taxon>Leotiomycetes</taxon>
        <taxon>Helotiales</taxon>
        <taxon>Ploettnerulaceae</taxon>
        <taxon>Rhynchosporium</taxon>
    </lineage>
</organism>
<dbReference type="InterPro" id="IPR011701">
    <property type="entry name" value="MFS"/>
</dbReference>
<dbReference type="Gene3D" id="1.20.1720.10">
    <property type="entry name" value="Multidrug resistance protein D"/>
    <property type="match status" value="1"/>
</dbReference>
<sequence>MWCEYGVSFDVAVVKQLNLSRPERAWSGLRYAIGPLILALLCEIYGRQYVLTGANACFCIWQIGCALTPNLSSLIVFRFLAGVGGSGCITIGGGVITDLFEPDQRGLASSLESLGPVFGPVVGPICGGFIAQRLQKQLNRPSLRSCYNPSGVPHTPSQILLNGLIRPLKMLFLSPIIFLLSLYLAVVCGLLYLLFTTLRKSSQKPTAGNPKTAAWRISVSVSAFFLAQVSSRRSRDATVVRMTKANNGVCEPEMRMPTCIIIACFIPITFFWYGWSAYKKAHILPILGLILFGFGTMDIFIPIQTYTIDSFPTFAASGVAALVVSRCLFGAFLPLAGPSMYEALSLGWGNTVLGFVAVVLIPYTTLIYKFGGRIRKEYPVRL</sequence>
<dbReference type="Proteomes" id="UP000177625">
    <property type="component" value="Unassembled WGS sequence"/>
</dbReference>
<dbReference type="Gene3D" id="1.20.1250.20">
    <property type="entry name" value="MFS general substrate transporter like domains"/>
    <property type="match status" value="1"/>
</dbReference>
<feature type="transmembrane region" description="Helical" evidence="5">
    <location>
        <begin position="254"/>
        <end position="275"/>
    </location>
</feature>
<keyword evidence="2 5" id="KW-0812">Transmembrane</keyword>
<evidence type="ECO:0000256" key="4">
    <source>
        <dbReference type="ARBA" id="ARBA00023136"/>
    </source>
</evidence>
<reference evidence="8" key="1">
    <citation type="submission" date="2016-03" db="EMBL/GenBank/DDBJ databases">
        <authorList>
            <person name="Guldener U."/>
        </authorList>
    </citation>
    <scope>NUCLEOTIDE SEQUENCE [LARGE SCALE GENOMIC DNA]</scope>
</reference>
<feature type="transmembrane region" description="Helical" evidence="5">
    <location>
        <begin position="313"/>
        <end position="336"/>
    </location>
</feature>
<feature type="transmembrane region" description="Helical" evidence="5">
    <location>
        <begin position="75"/>
        <end position="100"/>
    </location>
</feature>
<comment type="subcellular location">
    <subcellularLocation>
        <location evidence="1">Membrane</location>
        <topology evidence="1">Multi-pass membrane protein</topology>
    </subcellularLocation>
</comment>
<gene>
    <name evidence="7" type="ORF">RSE6_09841</name>
</gene>